<dbReference type="EMBL" id="NHYE01000554">
    <property type="protein sequence ID" value="PPR04894.1"/>
    <property type="molecule type" value="Genomic_DNA"/>
</dbReference>
<feature type="domain" description="Misato Segment II tubulin-like" evidence="6">
    <location>
        <begin position="36"/>
        <end position="147"/>
    </location>
</feature>
<feature type="region of interest" description="Disordered" evidence="5">
    <location>
        <begin position="107"/>
        <end position="159"/>
    </location>
</feature>
<dbReference type="AlphaFoldDB" id="A0A409YPG2"/>
<feature type="domain" description="DML1/Misato tubulin" evidence="7">
    <location>
        <begin position="164"/>
        <end position="347"/>
    </location>
</feature>
<name>A0A409YPG2_9AGAR</name>
<evidence type="ECO:0000313" key="9">
    <source>
        <dbReference type="Proteomes" id="UP000284706"/>
    </source>
</evidence>
<keyword evidence="9" id="KW-1185">Reference proteome</keyword>
<evidence type="ECO:0000256" key="3">
    <source>
        <dbReference type="ARBA" id="ARBA00008507"/>
    </source>
</evidence>
<sequence>MVGSEIQLAEARDAERPGTERDCDTKGSILLLDRMKEILYISAGELSNYTSSHFWNTQESYLQSEDQDSVASEISFCETMDTQGRSTLCPRLLLFDRKSNFGSLSRSSALGANAGEPDPSISSLWSGESEEHRQGVIKKSDYHARLEEQGQSDEDHRSSKEVGDIRYWSDFNRLYHLPRSLQQLPDIPDWETTSLAWDQGQEQFTRFNEESELMESDLRLMVEECDHLQGIQLMNDTDTFGAFMGTFLLSFRDEYSKLPSFAFPLMSGASSPNFGGHDAKRTRCILNEALYLRTLNEYSSMNIPIEHPTIWPAAVWETPLNFRSDSVFHQSALLSAHIETCTLPFRLNRDHRDMAVLSAQMKWHATSPFAELQGIFPFATSLDFNERLYNLSSNFAPMASHVTRGFSPSLVEDYTKWTVQNLQSSLHYHISVHSFAYPLADTFPPLEHIGRGPAGELSQSVTSESLGLPMVQSYSSLSSSVNTAKVLERYASFVDDCVKRRGSITTSGEITLDDLKDLVNDLWTMHDNCPAAGGDEGSPE</sequence>
<dbReference type="Pfam" id="PF10644">
    <property type="entry name" value="Misat_Tub_SegII"/>
    <property type="match status" value="1"/>
</dbReference>
<comment type="function">
    <text evidence="1">Involved in the partitioning of the mitochondrial organelle and mitochondrial DNA (mtDNA) inheritance.</text>
</comment>
<dbReference type="InterPro" id="IPR029209">
    <property type="entry name" value="DML1/Misato_tubulin"/>
</dbReference>
<comment type="similarity">
    <text evidence="3">Belongs to the misato family.</text>
</comment>
<evidence type="ECO:0000313" key="8">
    <source>
        <dbReference type="EMBL" id="PPR04894.1"/>
    </source>
</evidence>
<proteinExistence type="inferred from homology"/>
<dbReference type="Proteomes" id="UP000284706">
    <property type="component" value="Unassembled WGS sequence"/>
</dbReference>
<feature type="compositionally biased region" description="Basic and acidic residues" evidence="5">
    <location>
        <begin position="129"/>
        <end position="159"/>
    </location>
</feature>
<dbReference type="OrthoDB" id="271881at2759"/>
<evidence type="ECO:0000256" key="5">
    <source>
        <dbReference type="SAM" id="MobiDB-lite"/>
    </source>
</evidence>
<dbReference type="PANTHER" id="PTHR13391:SF0">
    <property type="entry name" value="PROTEIN MISATO HOMOLOG 1"/>
    <property type="match status" value="1"/>
</dbReference>
<dbReference type="GO" id="GO:0007005">
    <property type="term" value="P:mitochondrion organization"/>
    <property type="evidence" value="ECO:0007669"/>
    <property type="project" value="InterPro"/>
</dbReference>
<organism evidence="8 9">
    <name type="scientific">Gymnopilus dilepis</name>
    <dbReference type="NCBI Taxonomy" id="231916"/>
    <lineage>
        <taxon>Eukaryota</taxon>
        <taxon>Fungi</taxon>
        <taxon>Dikarya</taxon>
        <taxon>Basidiomycota</taxon>
        <taxon>Agaricomycotina</taxon>
        <taxon>Agaricomycetes</taxon>
        <taxon>Agaricomycetidae</taxon>
        <taxon>Agaricales</taxon>
        <taxon>Agaricineae</taxon>
        <taxon>Hymenogastraceae</taxon>
        <taxon>Gymnopilus</taxon>
    </lineage>
</organism>
<dbReference type="PANTHER" id="PTHR13391">
    <property type="entry name" value="MITOCHONDRIAL DISTRIBUTION REGULATOR MISATO"/>
    <property type="match status" value="1"/>
</dbReference>
<evidence type="ECO:0000256" key="4">
    <source>
        <dbReference type="ARBA" id="ARBA00023128"/>
    </source>
</evidence>
<evidence type="ECO:0000256" key="2">
    <source>
        <dbReference type="ARBA" id="ARBA00004173"/>
    </source>
</evidence>
<evidence type="ECO:0008006" key="10">
    <source>
        <dbReference type="Google" id="ProtNLM"/>
    </source>
</evidence>
<evidence type="ECO:0000259" key="7">
    <source>
        <dbReference type="Pfam" id="PF14881"/>
    </source>
</evidence>
<dbReference type="InterPro" id="IPR049942">
    <property type="entry name" value="DML1/Misato"/>
</dbReference>
<dbReference type="STRING" id="231916.A0A409YPG2"/>
<comment type="subcellular location">
    <subcellularLocation>
        <location evidence="2">Mitochondrion</location>
    </subcellularLocation>
</comment>
<accession>A0A409YPG2</accession>
<comment type="caution">
    <text evidence="8">The sequence shown here is derived from an EMBL/GenBank/DDBJ whole genome shotgun (WGS) entry which is preliminary data.</text>
</comment>
<evidence type="ECO:0000259" key="6">
    <source>
        <dbReference type="Pfam" id="PF10644"/>
    </source>
</evidence>
<evidence type="ECO:0000256" key="1">
    <source>
        <dbReference type="ARBA" id="ARBA00003757"/>
    </source>
</evidence>
<dbReference type="FunCoup" id="A0A409YPG2">
    <property type="interactions" value="202"/>
</dbReference>
<protein>
    <recommendedName>
        <fullName evidence="10">DML1/Misato tubulin domain-containing protein</fullName>
    </recommendedName>
</protein>
<keyword evidence="4" id="KW-0496">Mitochondrion</keyword>
<dbReference type="Pfam" id="PF14881">
    <property type="entry name" value="Tubulin_3"/>
    <property type="match status" value="1"/>
</dbReference>
<dbReference type="InterPro" id="IPR036525">
    <property type="entry name" value="Tubulin/FtsZ_GTPase_sf"/>
</dbReference>
<dbReference type="SUPFAM" id="SSF52490">
    <property type="entry name" value="Tubulin nucleotide-binding domain-like"/>
    <property type="match status" value="1"/>
</dbReference>
<dbReference type="GO" id="GO:0005739">
    <property type="term" value="C:mitochondrion"/>
    <property type="evidence" value="ECO:0007669"/>
    <property type="project" value="UniProtKB-SubCell"/>
</dbReference>
<dbReference type="InParanoid" id="A0A409YPG2"/>
<gene>
    <name evidence="8" type="ORF">CVT26_012715</name>
</gene>
<reference evidence="8 9" key="1">
    <citation type="journal article" date="2018" name="Evol. Lett.">
        <title>Horizontal gene cluster transfer increased hallucinogenic mushroom diversity.</title>
        <authorList>
            <person name="Reynolds H.T."/>
            <person name="Vijayakumar V."/>
            <person name="Gluck-Thaler E."/>
            <person name="Korotkin H.B."/>
            <person name="Matheny P.B."/>
            <person name="Slot J.C."/>
        </authorList>
    </citation>
    <scope>NUCLEOTIDE SEQUENCE [LARGE SCALE GENOMIC DNA]</scope>
    <source>
        <strain evidence="8 9">SRW20</strain>
    </source>
</reference>
<dbReference type="InterPro" id="IPR019605">
    <property type="entry name" value="Misato_II_tubulin-like"/>
</dbReference>
<dbReference type="Gene3D" id="3.40.50.1440">
    <property type="entry name" value="Tubulin/FtsZ, GTPase domain"/>
    <property type="match status" value="1"/>
</dbReference>